<evidence type="ECO:0000256" key="3">
    <source>
        <dbReference type="ARBA" id="ARBA00022452"/>
    </source>
</evidence>
<organism evidence="10 11">
    <name type="scientific">Butyricimonas hominis</name>
    <dbReference type="NCBI Taxonomy" id="2763032"/>
    <lineage>
        <taxon>Bacteria</taxon>
        <taxon>Pseudomonadati</taxon>
        <taxon>Bacteroidota</taxon>
        <taxon>Bacteroidia</taxon>
        <taxon>Bacteroidales</taxon>
        <taxon>Odoribacteraceae</taxon>
        <taxon>Butyricimonas</taxon>
    </lineage>
</organism>
<keyword evidence="5 7" id="KW-0472">Membrane</keyword>
<dbReference type="InterPro" id="IPR039426">
    <property type="entry name" value="TonB-dep_rcpt-like"/>
</dbReference>
<evidence type="ECO:0000256" key="4">
    <source>
        <dbReference type="ARBA" id="ARBA00022692"/>
    </source>
</evidence>
<dbReference type="EMBL" id="JACOOH010000009">
    <property type="protein sequence ID" value="MBC5623233.1"/>
    <property type="molecule type" value="Genomic_DNA"/>
</dbReference>
<dbReference type="Gene3D" id="2.170.130.10">
    <property type="entry name" value="TonB-dependent receptor, plug domain"/>
    <property type="match status" value="1"/>
</dbReference>
<comment type="caution">
    <text evidence="10">The sequence shown here is derived from an EMBL/GenBank/DDBJ whole genome shotgun (WGS) entry which is preliminary data.</text>
</comment>
<keyword evidence="4 7" id="KW-0812">Transmembrane</keyword>
<dbReference type="InterPro" id="IPR008969">
    <property type="entry name" value="CarboxyPept-like_regulatory"/>
</dbReference>
<proteinExistence type="inferred from homology"/>
<gene>
    <name evidence="10" type="ORF">H8S64_19230</name>
</gene>
<dbReference type="SUPFAM" id="SSF49464">
    <property type="entry name" value="Carboxypeptidase regulatory domain-like"/>
    <property type="match status" value="1"/>
</dbReference>
<reference evidence="10 11" key="1">
    <citation type="submission" date="2020-08" db="EMBL/GenBank/DDBJ databases">
        <title>Genome public.</title>
        <authorList>
            <person name="Liu C."/>
            <person name="Sun Q."/>
        </authorList>
    </citation>
    <scope>NUCLEOTIDE SEQUENCE [LARGE SCALE GENOMIC DNA]</scope>
    <source>
        <strain evidence="10 11">NSJ-56</strain>
    </source>
</reference>
<evidence type="ECO:0000256" key="8">
    <source>
        <dbReference type="SAM" id="SignalP"/>
    </source>
</evidence>
<dbReference type="Gene3D" id="2.40.170.20">
    <property type="entry name" value="TonB-dependent receptor, beta-barrel domain"/>
    <property type="match status" value="1"/>
</dbReference>
<evidence type="ECO:0000256" key="1">
    <source>
        <dbReference type="ARBA" id="ARBA00004571"/>
    </source>
</evidence>
<keyword evidence="2 7" id="KW-0813">Transport</keyword>
<dbReference type="Gene3D" id="2.60.40.1120">
    <property type="entry name" value="Carboxypeptidase-like, regulatory domain"/>
    <property type="match status" value="1"/>
</dbReference>
<dbReference type="RefSeq" id="WP_186978324.1">
    <property type="nucleotide sequence ID" value="NZ_JACOOH010000009.1"/>
</dbReference>
<dbReference type="InterPro" id="IPR023996">
    <property type="entry name" value="TonB-dep_OMP_SusC/RagA"/>
</dbReference>
<dbReference type="Pfam" id="PF07715">
    <property type="entry name" value="Plug"/>
    <property type="match status" value="1"/>
</dbReference>
<accession>A0ABR7D5M4</accession>
<evidence type="ECO:0000256" key="5">
    <source>
        <dbReference type="ARBA" id="ARBA00023136"/>
    </source>
</evidence>
<name>A0ABR7D5M4_9BACT</name>
<dbReference type="InterPro" id="IPR012910">
    <property type="entry name" value="Plug_dom"/>
</dbReference>
<dbReference type="InterPro" id="IPR023997">
    <property type="entry name" value="TonB-dep_OMP_SusC/RagA_CS"/>
</dbReference>
<evidence type="ECO:0000256" key="7">
    <source>
        <dbReference type="PROSITE-ProRule" id="PRU01360"/>
    </source>
</evidence>
<feature type="signal peptide" evidence="8">
    <location>
        <begin position="1"/>
        <end position="22"/>
    </location>
</feature>
<comment type="similarity">
    <text evidence="7">Belongs to the TonB-dependent receptor family.</text>
</comment>
<dbReference type="InterPro" id="IPR036942">
    <property type="entry name" value="Beta-barrel_TonB_sf"/>
</dbReference>
<evidence type="ECO:0000313" key="11">
    <source>
        <dbReference type="Proteomes" id="UP000646484"/>
    </source>
</evidence>
<dbReference type="NCBIfam" id="TIGR04056">
    <property type="entry name" value="OMP_RagA_SusC"/>
    <property type="match status" value="1"/>
</dbReference>
<keyword evidence="11" id="KW-1185">Reference proteome</keyword>
<dbReference type="Pfam" id="PF13715">
    <property type="entry name" value="CarbopepD_reg_2"/>
    <property type="match status" value="1"/>
</dbReference>
<dbReference type="SUPFAM" id="SSF56935">
    <property type="entry name" value="Porins"/>
    <property type="match status" value="1"/>
</dbReference>
<dbReference type="NCBIfam" id="TIGR04057">
    <property type="entry name" value="SusC_RagA_signa"/>
    <property type="match status" value="1"/>
</dbReference>
<comment type="subcellular location">
    <subcellularLocation>
        <location evidence="1 7">Cell outer membrane</location>
        <topology evidence="1 7">Multi-pass membrane protein</topology>
    </subcellularLocation>
</comment>
<protein>
    <submittedName>
        <fullName evidence="10">SusC/RagA family TonB-linked outer membrane protein</fullName>
    </submittedName>
</protein>
<dbReference type="InterPro" id="IPR037066">
    <property type="entry name" value="Plug_dom_sf"/>
</dbReference>
<evidence type="ECO:0000259" key="9">
    <source>
        <dbReference type="Pfam" id="PF07715"/>
    </source>
</evidence>
<dbReference type="Proteomes" id="UP000646484">
    <property type="component" value="Unassembled WGS sequence"/>
</dbReference>
<evidence type="ECO:0000313" key="10">
    <source>
        <dbReference type="EMBL" id="MBC5623233.1"/>
    </source>
</evidence>
<feature type="chain" id="PRO_5046894634" evidence="8">
    <location>
        <begin position="23"/>
        <end position="1098"/>
    </location>
</feature>
<feature type="domain" description="TonB-dependent receptor plug" evidence="9">
    <location>
        <begin position="210"/>
        <end position="336"/>
    </location>
</feature>
<sequence length="1098" mass="123274">MRKKMFACTVLIGLLFMLPVKAQEKQHRVSLTVNQQTVVEIFKLLEEQVPYKFLYHDADIQKLGKKTLTLKNVLLTMALDSCLQGSSIGYEFVGTSIVFKRLAKQAGKKAVTITGSVEDEFGNPLPGVTVIVEGTTMGVTTDVNGSFGLAIPRVKEVSLVFSFVGMKKQVVKLDVDVWEAKQEKLKVVLVEENVRMDDVVVTGYANLSRQSFTGNAKTVTAEELKKVSQTNVLKSLQVLDPSFRLTVDNEMGSNPNALPNISIRGASGIGVTEFDTEDLSESSLRNNPNLPTFIMDGFEVNVEKLYDLDINRIESITILKDAAATAMYGSRAANGVIVITTVAPKPGEVLVTYNYNLNVQLPDLRDYNLMNAREKLEAEKEAGLFDESVWGIRYYNEKLRLLEQGVETDWLYKPLRNVANSKHFLRLEGGAKGLRYAIDVNYHGNNGVMKDSKRKVYGVGFELQYHMGKLTFRNAAGYTGVDEKESPYGSFSNYTTMNPYLPYLDDDGTMLEMIPVPGSNDVANPLYDATLGSYDKKKTEDFYNNFSIQYFLSERLNFKATLAVTRKVGNTSKYISPQAGKYATTTYKGELTLGNNSETSFDGSLFGYYNDVIDNHSINLAFGINIRERKNDEETYYLRDLPAGGFSSPQFAREMASSPSAFGQTNRLFGAMISLNYTYNNIYLMDLTGRLDGNSSFGSDSRFAPFWSAGLGLNIHNYAFAKELDWLSELKIRGSYGITGKADFPAKTARTVYTMNSDYVYATGVGGNIAAMGNKKLKWERTNITDLGITIGLFGERVKVNGTYYSRRTLDLIADMYIPSSSGFLSYKDNVGEILNRGFELDLRLKVLGKKDMSLYVNGNLARNKNRIEKISDALKSYNKRVEENYSTYANDNKPMLKFVEGASTSSIYAMRSLGIDPQTGKEMFVSKDGTVGSKWIASENVAIGDKEPKVNGTISTNFYYKGITLDLYFTYTYGGQQYNQTLQSKIENANIEKNVDKRVFTDRWKNEGDICQFKSLQDYRELTNPTSRFVQDDNTLTFQSLSLGYELPERIVRKMYLNRVRFSFNMNDIFRLSTIKQERGLSYPFSRGYSFSVNIGI</sequence>
<keyword evidence="6 7" id="KW-0998">Cell outer membrane</keyword>
<keyword evidence="8" id="KW-0732">Signal</keyword>
<evidence type="ECO:0000256" key="6">
    <source>
        <dbReference type="ARBA" id="ARBA00023237"/>
    </source>
</evidence>
<dbReference type="PROSITE" id="PS52016">
    <property type="entry name" value="TONB_DEPENDENT_REC_3"/>
    <property type="match status" value="1"/>
</dbReference>
<evidence type="ECO:0000256" key="2">
    <source>
        <dbReference type="ARBA" id="ARBA00022448"/>
    </source>
</evidence>
<keyword evidence="3 7" id="KW-1134">Transmembrane beta strand</keyword>